<dbReference type="InterPro" id="IPR024775">
    <property type="entry name" value="DinB-like"/>
</dbReference>
<dbReference type="Proteomes" id="UP000051612">
    <property type="component" value="Unassembled WGS sequence"/>
</dbReference>
<dbReference type="InterPro" id="IPR034660">
    <property type="entry name" value="DinB/YfiT-like"/>
</dbReference>
<dbReference type="AlphaFoldDB" id="A0A0R2BIW3"/>
<gene>
    <name evidence="2" type="ORF">FC48_GL001966</name>
</gene>
<organism evidence="2 3">
    <name type="scientific">Ligilactobacillus murinus DSM 20452 = NBRC 14221</name>
    <dbReference type="NCBI Taxonomy" id="1423772"/>
    <lineage>
        <taxon>Bacteria</taxon>
        <taxon>Bacillati</taxon>
        <taxon>Bacillota</taxon>
        <taxon>Bacilli</taxon>
        <taxon>Lactobacillales</taxon>
        <taxon>Lactobacillaceae</taxon>
        <taxon>Ligilactobacillus</taxon>
    </lineage>
</organism>
<evidence type="ECO:0000313" key="3">
    <source>
        <dbReference type="Proteomes" id="UP000051612"/>
    </source>
</evidence>
<dbReference type="Pfam" id="PF12867">
    <property type="entry name" value="DinB_2"/>
    <property type="match status" value="1"/>
</dbReference>
<evidence type="ECO:0000313" key="2">
    <source>
        <dbReference type="EMBL" id="KRM76153.1"/>
    </source>
</evidence>
<accession>A0A0R2BIW3</accession>
<feature type="domain" description="DinB-like" evidence="1">
    <location>
        <begin position="10"/>
        <end position="139"/>
    </location>
</feature>
<proteinExistence type="predicted"/>
<dbReference type="PATRIC" id="fig|1423772.3.peg.2101"/>
<name>A0A0R2BIW3_9LACO</name>
<dbReference type="Gene3D" id="1.20.120.450">
    <property type="entry name" value="dinb family like domain"/>
    <property type="match status" value="1"/>
</dbReference>
<dbReference type="EMBL" id="AYYN01000047">
    <property type="protein sequence ID" value="KRM76153.1"/>
    <property type="molecule type" value="Genomic_DNA"/>
</dbReference>
<protein>
    <recommendedName>
        <fullName evidence="1">DinB-like domain-containing protein</fullName>
    </recommendedName>
</protein>
<reference evidence="2 3" key="1">
    <citation type="journal article" date="2015" name="Genome Announc.">
        <title>Expanding the biotechnology potential of lactobacilli through comparative genomics of 213 strains and associated genera.</title>
        <authorList>
            <person name="Sun Z."/>
            <person name="Harris H.M."/>
            <person name="McCann A."/>
            <person name="Guo C."/>
            <person name="Argimon S."/>
            <person name="Zhang W."/>
            <person name="Yang X."/>
            <person name="Jeffery I.B."/>
            <person name="Cooney J.C."/>
            <person name="Kagawa T.F."/>
            <person name="Liu W."/>
            <person name="Song Y."/>
            <person name="Salvetti E."/>
            <person name="Wrobel A."/>
            <person name="Rasinkangas P."/>
            <person name="Parkhill J."/>
            <person name="Rea M.C."/>
            <person name="O'Sullivan O."/>
            <person name="Ritari J."/>
            <person name="Douillard F.P."/>
            <person name="Paul Ross R."/>
            <person name="Yang R."/>
            <person name="Briner A.E."/>
            <person name="Felis G.E."/>
            <person name="de Vos W.M."/>
            <person name="Barrangou R."/>
            <person name="Klaenhammer T.R."/>
            <person name="Caufield P.W."/>
            <person name="Cui Y."/>
            <person name="Zhang H."/>
            <person name="O'Toole P.W."/>
        </authorList>
    </citation>
    <scope>NUCLEOTIDE SEQUENCE [LARGE SCALE GENOMIC DNA]</scope>
    <source>
        <strain evidence="2 3">DSM 20452</strain>
    </source>
</reference>
<dbReference type="RefSeq" id="WP_056958782.1">
    <property type="nucleotide sequence ID" value="NZ_AYYN01000047.1"/>
</dbReference>
<comment type="caution">
    <text evidence="2">The sequence shown here is derived from an EMBL/GenBank/DDBJ whole genome shotgun (WGS) entry which is preliminary data.</text>
</comment>
<evidence type="ECO:0000259" key="1">
    <source>
        <dbReference type="Pfam" id="PF12867"/>
    </source>
</evidence>
<sequence length="169" mass="19351">MQTVGMLVDALNRAEERFLETIAQMNVEQLNTMPADLIKSVTWLTWHTAKMIDQQLSELAGKEPLYTSQGWVQKFDLDLPLDTQDWIHTPEQARKVQVEDKELLVDYFQAAVAFGRDYLSKLDLTTLDEIIDESWEPPVTRAVRIISTLDDASMHSGQAVYTRRLVLGK</sequence>
<dbReference type="SUPFAM" id="SSF109854">
    <property type="entry name" value="DinB/YfiT-like putative metalloenzymes"/>
    <property type="match status" value="1"/>
</dbReference>